<feature type="domain" description="Spatacsin C-terminal" evidence="1">
    <location>
        <begin position="537"/>
        <end position="713"/>
    </location>
</feature>
<evidence type="ECO:0000313" key="3">
    <source>
        <dbReference type="Proteomes" id="UP000051574"/>
    </source>
</evidence>
<dbReference type="GO" id="GO:0048489">
    <property type="term" value="P:synaptic vesicle transport"/>
    <property type="evidence" value="ECO:0007669"/>
    <property type="project" value="TreeGrafter"/>
</dbReference>
<comment type="caution">
    <text evidence="2">The sequence shown here is derived from an EMBL/GenBank/DDBJ whole genome shotgun (WGS) entry which is preliminary data.</text>
</comment>
<dbReference type="GO" id="GO:0030424">
    <property type="term" value="C:axon"/>
    <property type="evidence" value="ECO:0007669"/>
    <property type="project" value="TreeGrafter"/>
</dbReference>
<dbReference type="AlphaFoldDB" id="A0A0T6AZD6"/>
<evidence type="ECO:0000313" key="2">
    <source>
        <dbReference type="EMBL" id="KRT80418.1"/>
    </source>
</evidence>
<evidence type="ECO:0000259" key="1">
    <source>
        <dbReference type="Pfam" id="PF14649"/>
    </source>
</evidence>
<sequence>MEFLNETIRFNFDASLQDLLQSFKKKITYWRSNSYISEIDHDMSYFNNKLWIQNTAISLLSMTLQYGFRCFYDQILFLRFLNEIDISQYFLTDFPDIRTFLKIAEYIYEKRYEITFDLSVISNKTKYFNTINSYINDLSKRELYEEALDLAQIANVPGDFIIFKQLESQFENTQSRSEGFWKKWNQIFEKHNIAPDTIVEIYLKFIQRIKDKNEIFTILKLAFNWTNKYKLEDNYDVEKELWLSYFQLDDNSGKLDQLISNDVFTSFPEYSKELEIIPECYNVLNEMEMENFEKAIEYTLNNGDIITALRLERIFGCTSTDLNILKLCLNLVEGAVLPYQLTARQRLLLNRRNNVKGSANIRRKNYITPNRISSCASVASMTSSTLQLCLNDNVVTPSHDTLELLEMLGDNLKSGNSLASKIFKTYRISVNLQTKYKTILECKQPIDMLRKALEDNCRNKLEVVGDFIDIFRLRKEEIVDLLYTEIATAIAQYSVSKMNICFLWDLNLDLDFNLILQLLPDNCSLLGFKLYYGCNNEFTTGNMITVTEMLIRCHDCFTADCNMEGISMVLKKCKSFASMLEGMQDYNLMVRLLTGIARYTEMTYIFHTLKQQEQFELLLRKGSRKDGGLKIALLEYLRKYCPDDVELYKIVALHFFLFSEIAELWEEEALKYTRRIIALAKLEMQNYRLNPDTEPYVLLVNTEDNKKVLRKVLVSLFFQLFEFENVKFILFLDYG</sequence>
<protein>
    <recommendedName>
        <fullName evidence="1">Spatacsin C-terminal domain-containing protein</fullName>
    </recommendedName>
</protein>
<dbReference type="InterPro" id="IPR028107">
    <property type="entry name" value="Spatacsin_C_dom"/>
</dbReference>
<dbReference type="GO" id="GO:0007409">
    <property type="term" value="P:axonogenesis"/>
    <property type="evidence" value="ECO:0007669"/>
    <property type="project" value="TreeGrafter"/>
</dbReference>
<dbReference type="GO" id="GO:0005737">
    <property type="term" value="C:cytoplasm"/>
    <property type="evidence" value="ECO:0007669"/>
    <property type="project" value="TreeGrafter"/>
</dbReference>
<name>A0A0T6AZD6_9SCAR</name>
<keyword evidence="3" id="KW-1185">Reference proteome</keyword>
<accession>A0A0T6AZD6</accession>
<dbReference type="GO" id="GO:0008088">
    <property type="term" value="P:axo-dendritic transport"/>
    <property type="evidence" value="ECO:0007669"/>
    <property type="project" value="TreeGrafter"/>
</dbReference>
<reference evidence="2 3" key="1">
    <citation type="submission" date="2015-09" db="EMBL/GenBank/DDBJ databases">
        <title>Draft genome of the scarab beetle Oryctes borbonicus.</title>
        <authorList>
            <person name="Meyer J.M."/>
            <person name="Markov G.V."/>
            <person name="Baskaran P."/>
            <person name="Herrmann M."/>
            <person name="Sommer R.J."/>
            <person name="Roedelsperger C."/>
        </authorList>
    </citation>
    <scope>NUCLEOTIDE SEQUENCE [LARGE SCALE GENOMIC DNA]</scope>
    <source>
        <strain evidence="2">OB123</strain>
        <tissue evidence="2">Whole animal</tissue>
    </source>
</reference>
<dbReference type="PANTHER" id="PTHR13650">
    <property type="entry name" value="SPATACSIN"/>
    <property type="match status" value="1"/>
</dbReference>
<dbReference type="GO" id="GO:0007268">
    <property type="term" value="P:chemical synaptic transmission"/>
    <property type="evidence" value="ECO:0007669"/>
    <property type="project" value="TreeGrafter"/>
</dbReference>
<dbReference type="InterPro" id="IPR028103">
    <property type="entry name" value="Spatacsin"/>
</dbReference>
<organism evidence="2 3">
    <name type="scientific">Oryctes borbonicus</name>
    <dbReference type="NCBI Taxonomy" id="1629725"/>
    <lineage>
        <taxon>Eukaryota</taxon>
        <taxon>Metazoa</taxon>
        <taxon>Ecdysozoa</taxon>
        <taxon>Arthropoda</taxon>
        <taxon>Hexapoda</taxon>
        <taxon>Insecta</taxon>
        <taxon>Pterygota</taxon>
        <taxon>Neoptera</taxon>
        <taxon>Endopterygota</taxon>
        <taxon>Coleoptera</taxon>
        <taxon>Polyphaga</taxon>
        <taxon>Scarabaeiformia</taxon>
        <taxon>Scarabaeidae</taxon>
        <taxon>Dynastinae</taxon>
        <taxon>Oryctes</taxon>
    </lineage>
</organism>
<dbReference type="OrthoDB" id="2018754at2759"/>
<dbReference type="Pfam" id="PF14649">
    <property type="entry name" value="Spatacsin_C"/>
    <property type="match status" value="1"/>
</dbReference>
<dbReference type="EMBL" id="LJIG01022468">
    <property type="protein sequence ID" value="KRT80418.1"/>
    <property type="molecule type" value="Genomic_DNA"/>
</dbReference>
<dbReference type="GO" id="GO:0030425">
    <property type="term" value="C:dendrite"/>
    <property type="evidence" value="ECO:0007669"/>
    <property type="project" value="TreeGrafter"/>
</dbReference>
<proteinExistence type="predicted"/>
<dbReference type="PANTHER" id="PTHR13650:SF0">
    <property type="entry name" value="SPATACSIN"/>
    <property type="match status" value="1"/>
</dbReference>
<dbReference type="Proteomes" id="UP000051574">
    <property type="component" value="Unassembled WGS sequence"/>
</dbReference>
<gene>
    <name evidence="2" type="ORF">AMK59_7298</name>
</gene>
<dbReference type="GO" id="GO:0045202">
    <property type="term" value="C:synapse"/>
    <property type="evidence" value="ECO:0007669"/>
    <property type="project" value="TreeGrafter"/>
</dbReference>